<dbReference type="EMBL" id="LR134481">
    <property type="protein sequence ID" value="VEI29800.1"/>
    <property type="molecule type" value="Genomic_DNA"/>
</dbReference>
<dbReference type="Proteomes" id="UP000268879">
    <property type="component" value="Chromosome"/>
</dbReference>
<organism evidence="1 2">
    <name type="scientific">Haemophilus parainfluenzae</name>
    <dbReference type="NCBI Taxonomy" id="729"/>
    <lineage>
        <taxon>Bacteria</taxon>
        <taxon>Pseudomonadati</taxon>
        <taxon>Pseudomonadota</taxon>
        <taxon>Gammaproteobacteria</taxon>
        <taxon>Pasteurellales</taxon>
        <taxon>Pasteurellaceae</taxon>
        <taxon>Haemophilus</taxon>
    </lineage>
</organism>
<dbReference type="AlphaFoldDB" id="A0A3S4ZFD6"/>
<protein>
    <submittedName>
        <fullName evidence="1">Uncharacterized protein</fullName>
    </submittedName>
</protein>
<reference evidence="1 2" key="1">
    <citation type="submission" date="2018-12" db="EMBL/GenBank/DDBJ databases">
        <authorList>
            <consortium name="Pathogen Informatics"/>
        </authorList>
    </citation>
    <scope>NUCLEOTIDE SEQUENCE [LARGE SCALE GENOMIC DNA]</scope>
    <source>
        <strain evidence="1 2">NCTC10665</strain>
    </source>
</reference>
<evidence type="ECO:0000313" key="1">
    <source>
        <dbReference type="EMBL" id="VEI29800.1"/>
    </source>
</evidence>
<sequence length="32" mass="3505">MNRVNFELVETAVAKQGCLQKSAVIFLTALPI</sequence>
<name>A0A3S4ZFD6_HAEPA</name>
<gene>
    <name evidence="1" type="ORF">NCTC10665_00614</name>
</gene>
<proteinExistence type="predicted"/>
<accession>A0A3S4ZFD6</accession>
<evidence type="ECO:0000313" key="2">
    <source>
        <dbReference type="Proteomes" id="UP000268879"/>
    </source>
</evidence>